<organism evidence="2 3">
    <name type="scientific">Legionella quinlivanii</name>
    <dbReference type="NCBI Taxonomy" id="45073"/>
    <lineage>
        <taxon>Bacteria</taxon>
        <taxon>Pseudomonadati</taxon>
        <taxon>Pseudomonadota</taxon>
        <taxon>Gammaproteobacteria</taxon>
        <taxon>Legionellales</taxon>
        <taxon>Legionellaceae</taxon>
        <taxon>Legionella</taxon>
    </lineage>
</organism>
<feature type="transmembrane region" description="Helical" evidence="1">
    <location>
        <begin position="226"/>
        <end position="247"/>
    </location>
</feature>
<feature type="transmembrane region" description="Helical" evidence="1">
    <location>
        <begin position="20"/>
        <end position="45"/>
    </location>
</feature>
<dbReference type="Proteomes" id="UP000054618">
    <property type="component" value="Unassembled WGS sequence"/>
</dbReference>
<dbReference type="STRING" id="45073.Lqui_2010"/>
<keyword evidence="3" id="KW-1185">Reference proteome</keyword>
<gene>
    <name evidence="2" type="ORF">Lqui_2010</name>
</gene>
<accession>A0A0W0XTQ3</accession>
<evidence type="ECO:0000256" key="1">
    <source>
        <dbReference type="SAM" id="Phobius"/>
    </source>
</evidence>
<feature type="transmembrane region" description="Helical" evidence="1">
    <location>
        <begin position="160"/>
        <end position="182"/>
    </location>
</feature>
<keyword evidence="1" id="KW-0472">Membrane</keyword>
<keyword evidence="1" id="KW-1133">Transmembrane helix</keyword>
<feature type="transmembrane region" description="Helical" evidence="1">
    <location>
        <begin position="75"/>
        <end position="94"/>
    </location>
</feature>
<evidence type="ECO:0000313" key="2">
    <source>
        <dbReference type="EMBL" id="KTD48199.1"/>
    </source>
</evidence>
<dbReference type="EMBL" id="LNYS01000012">
    <property type="protein sequence ID" value="KTD48199.1"/>
    <property type="molecule type" value="Genomic_DNA"/>
</dbReference>
<dbReference type="OrthoDB" id="5659946at2"/>
<dbReference type="PATRIC" id="fig|45073.5.peg.2119"/>
<proteinExistence type="predicted"/>
<protein>
    <submittedName>
        <fullName evidence="2">Membrane protein</fullName>
    </submittedName>
</protein>
<reference evidence="2 3" key="1">
    <citation type="submission" date="2015-11" db="EMBL/GenBank/DDBJ databases">
        <title>Genomic analysis of 38 Legionella species identifies large and diverse effector repertoires.</title>
        <authorList>
            <person name="Burstein D."/>
            <person name="Amaro F."/>
            <person name="Zusman T."/>
            <person name="Lifshitz Z."/>
            <person name="Cohen O."/>
            <person name="Gilbert J.A."/>
            <person name="Pupko T."/>
            <person name="Shuman H.A."/>
            <person name="Segal G."/>
        </authorList>
    </citation>
    <scope>NUCLEOTIDE SEQUENCE [LARGE SCALE GENOMIC DNA]</scope>
    <source>
        <strain evidence="2 3">CDC#1442-AUS-E</strain>
    </source>
</reference>
<feature type="transmembrane region" description="Helical" evidence="1">
    <location>
        <begin position="259"/>
        <end position="280"/>
    </location>
</feature>
<name>A0A0W0XTQ3_9GAMM</name>
<dbReference type="AlphaFoldDB" id="A0A0W0XTQ3"/>
<feature type="transmembrane region" description="Helical" evidence="1">
    <location>
        <begin position="202"/>
        <end position="220"/>
    </location>
</feature>
<feature type="transmembrane region" description="Helical" evidence="1">
    <location>
        <begin position="52"/>
        <end position="69"/>
    </location>
</feature>
<evidence type="ECO:0000313" key="3">
    <source>
        <dbReference type="Proteomes" id="UP000054618"/>
    </source>
</evidence>
<dbReference type="RefSeq" id="WP_058508110.1">
    <property type="nucleotide sequence ID" value="NZ_CAAAIK010000010.1"/>
</dbReference>
<sequence length="303" mass="33006">MSTLLYKQGNLLLKNKLFAYSLAAVLPFVPFASWLSLVIVALITLRQGARSGVGLLLTSLVASMLAANASYSVPYIAVSILLTNIICFFAAMVLRASASWQWVASATLGVTLLVIALTCSIIPDYIINEYNYILLIFSKLNSSDLLENLPKENSGDISFFASYFFGIKEACIAISALAPLLFARYIQSILFYPGGFKKELMAFRASRPIVGLFGIAMVGAYLNNLAAISCLPVLSVYLMIAGLCLMFSLTPKKGRAISLALLLIPLVMRPDLMLRVYILFGSLDSMFNFRLRLASKASNSKGV</sequence>
<feature type="transmembrane region" description="Helical" evidence="1">
    <location>
        <begin position="106"/>
        <end position="127"/>
    </location>
</feature>
<comment type="caution">
    <text evidence="2">The sequence shown here is derived from an EMBL/GenBank/DDBJ whole genome shotgun (WGS) entry which is preliminary data.</text>
</comment>
<keyword evidence="1" id="KW-0812">Transmembrane</keyword>